<comment type="caution">
    <text evidence="2">The sequence shown here is derived from an EMBL/GenBank/DDBJ whole genome shotgun (WGS) entry which is preliminary data.</text>
</comment>
<reference evidence="2 3" key="1">
    <citation type="submission" date="2011-02" db="EMBL/GenBank/DDBJ databases">
        <authorList>
            <person name="Muzny D."/>
            <person name="Qin X."/>
            <person name="Buhay C."/>
            <person name="Dugan-Rocha S."/>
            <person name="Ding Y."/>
            <person name="Chen G."/>
            <person name="Hawes A."/>
            <person name="Holder M."/>
            <person name="Jhangiani S."/>
            <person name="Johnson A."/>
            <person name="Khan Z."/>
            <person name="Li Z."/>
            <person name="Liu W."/>
            <person name="Liu X."/>
            <person name="Perez L."/>
            <person name="Shen H."/>
            <person name="Wang Q."/>
            <person name="Watt J."/>
            <person name="Xi L."/>
            <person name="Xin Y."/>
            <person name="Zhou J."/>
            <person name="Deng J."/>
            <person name="Jiang H."/>
            <person name="Liu Y."/>
            <person name="Qu J."/>
            <person name="Song X.-Z."/>
            <person name="Zhang L."/>
            <person name="Villasana D."/>
            <person name="Johnson A."/>
            <person name="Liu J."/>
            <person name="Liyanage D."/>
            <person name="Lorensuhewa L."/>
            <person name="Robinson T."/>
            <person name="Song A."/>
            <person name="Song B.-B."/>
            <person name="Dinh H."/>
            <person name="Thornton R."/>
            <person name="Coyle M."/>
            <person name="Francisco L."/>
            <person name="Jackson L."/>
            <person name="Javaid M."/>
            <person name="Korchina V."/>
            <person name="Kovar C."/>
            <person name="Mata R."/>
            <person name="Mathew T."/>
            <person name="Ngo R."/>
            <person name="Nguyen L."/>
            <person name="Nguyen N."/>
            <person name="Okwuonu G."/>
            <person name="Ongeri F."/>
            <person name="Pham C."/>
            <person name="Simmons D."/>
            <person name="Wilczek-Boney K."/>
            <person name="Hale W."/>
            <person name="Jakkamsetti A."/>
            <person name="Pham P."/>
            <person name="Ruth R."/>
            <person name="San Lucas F."/>
            <person name="Warren J."/>
            <person name="Zhang J."/>
            <person name="Zhao Z."/>
            <person name="Zhou C."/>
            <person name="Zhu D."/>
            <person name="Lee S."/>
            <person name="Bess C."/>
            <person name="Blankenburg K."/>
            <person name="Forbes L."/>
            <person name="Fu Q."/>
            <person name="Gubbala S."/>
            <person name="Hirani K."/>
            <person name="Jayaseelan J.C."/>
            <person name="Lara F."/>
            <person name="Munidasa M."/>
            <person name="Palculict T."/>
            <person name="Patil S."/>
            <person name="Pu L.-L."/>
            <person name="Saada N."/>
            <person name="Tang L."/>
            <person name="Weissenberger G."/>
            <person name="Zhu Y."/>
            <person name="Hemphill L."/>
            <person name="Shang Y."/>
            <person name="Youmans B."/>
            <person name="Ayvaz T."/>
            <person name="Ross M."/>
            <person name="Santibanez J."/>
            <person name="Aqrawi P."/>
            <person name="Gross S."/>
            <person name="Joshi V."/>
            <person name="Fowler G."/>
            <person name="Nazareth L."/>
            <person name="Reid J."/>
            <person name="Worley K."/>
            <person name="Petrosino J."/>
            <person name="Highlander S."/>
            <person name="Gibbs R."/>
        </authorList>
    </citation>
    <scope>NUCLEOTIDE SEQUENCE [LARGE SCALE GENOMIC DNA]</scope>
    <source>
        <strain evidence="2 3">DSM 15829</strain>
    </source>
</reference>
<gene>
    <name evidence="2" type="ORF">HMPREF0091_10088</name>
</gene>
<evidence type="ECO:0000313" key="3">
    <source>
        <dbReference type="Proteomes" id="UP000005947"/>
    </source>
</evidence>
<accession>F1T5J6</accession>
<feature type="region of interest" description="Disordered" evidence="1">
    <location>
        <begin position="34"/>
        <end position="53"/>
    </location>
</feature>
<evidence type="ECO:0000256" key="1">
    <source>
        <dbReference type="SAM" id="MobiDB-lite"/>
    </source>
</evidence>
<evidence type="ECO:0000313" key="2">
    <source>
        <dbReference type="EMBL" id="EGF23141.1"/>
    </source>
</evidence>
<organism evidence="2 3">
    <name type="scientific">Fannyhessea vaginae DSM 15829</name>
    <dbReference type="NCBI Taxonomy" id="525256"/>
    <lineage>
        <taxon>Bacteria</taxon>
        <taxon>Bacillati</taxon>
        <taxon>Actinomycetota</taxon>
        <taxon>Coriobacteriia</taxon>
        <taxon>Coriobacteriales</taxon>
        <taxon>Atopobiaceae</taxon>
        <taxon>Fannyhessea</taxon>
    </lineage>
</organism>
<dbReference type="EMBL" id="ACGK02000001">
    <property type="protein sequence ID" value="EGF23141.1"/>
    <property type="molecule type" value="Genomic_DNA"/>
</dbReference>
<keyword evidence="3" id="KW-1185">Reference proteome</keyword>
<proteinExistence type="predicted"/>
<dbReference type="Proteomes" id="UP000005947">
    <property type="component" value="Unassembled WGS sequence"/>
</dbReference>
<name>F1T5J6_9ACTN</name>
<protein>
    <submittedName>
        <fullName evidence="2">Uncharacterized protein</fullName>
    </submittedName>
</protein>
<sequence length="53" mass="5924">MARLEDAPGEDTCAELEGLLKNEGFCTEVGFCDSGADERGTWRERGTRDERDE</sequence>
<feature type="compositionally biased region" description="Basic and acidic residues" evidence="1">
    <location>
        <begin position="36"/>
        <end position="53"/>
    </location>
</feature>
<dbReference type="AlphaFoldDB" id="F1T5J6"/>